<dbReference type="GO" id="GO:0005125">
    <property type="term" value="F:cytokine activity"/>
    <property type="evidence" value="ECO:0007669"/>
    <property type="project" value="TreeGrafter"/>
</dbReference>
<proteinExistence type="inferred from homology"/>
<keyword evidence="4 6" id="KW-0339">Growth factor</keyword>
<dbReference type="InterPro" id="IPR001839">
    <property type="entry name" value="TGF-b_C"/>
</dbReference>
<keyword evidence="5" id="KW-1015">Disulfide bond</keyword>
<sequence length="136" mass="15163">MRRRTHPGKQRGGKPADRTPYLEIHTANTYRRFRRDVVPEETMDEVLPGCCQLKAFVDFEEFGWHTWILSPKGFNQTFCIGGCAASPVPDAGVTGTPPVCCHPVEVSPLPVIYLDTKGDIKRAEIPDLVTHRCGCP</sequence>
<dbReference type="EMBL" id="AMQN01000804">
    <property type="status" value="NOT_ANNOTATED_CDS"/>
    <property type="molecule type" value="Genomic_DNA"/>
</dbReference>
<reference evidence="8 10" key="2">
    <citation type="journal article" date="2013" name="Nature">
        <title>Insights into bilaterian evolution from three spiralian genomes.</title>
        <authorList>
            <person name="Simakov O."/>
            <person name="Marletaz F."/>
            <person name="Cho S.J."/>
            <person name="Edsinger-Gonzales E."/>
            <person name="Havlak P."/>
            <person name="Hellsten U."/>
            <person name="Kuo D.H."/>
            <person name="Larsson T."/>
            <person name="Lv J."/>
            <person name="Arendt D."/>
            <person name="Savage R."/>
            <person name="Osoegawa K."/>
            <person name="de Jong P."/>
            <person name="Grimwood J."/>
            <person name="Chapman J.A."/>
            <person name="Shapiro H."/>
            <person name="Aerts A."/>
            <person name="Otillar R.P."/>
            <person name="Terry A.Y."/>
            <person name="Boore J.L."/>
            <person name="Grigoriev I.V."/>
            <person name="Lindberg D.R."/>
            <person name="Seaver E.C."/>
            <person name="Weisblat D.A."/>
            <person name="Putnam N.H."/>
            <person name="Rokhsar D.S."/>
        </authorList>
    </citation>
    <scope>NUCLEOTIDE SEQUENCE</scope>
    <source>
        <strain evidence="8 10">I ESC-2004</strain>
    </source>
</reference>
<dbReference type="EnsemblMetazoa" id="CapteT123463">
    <property type="protein sequence ID" value="CapteP123463"/>
    <property type="gene ID" value="CapteG123463"/>
</dbReference>
<evidence type="ECO:0000256" key="2">
    <source>
        <dbReference type="ARBA" id="ARBA00006656"/>
    </source>
</evidence>
<protein>
    <recommendedName>
        <fullName evidence="7">TGF-beta family profile domain-containing protein</fullName>
    </recommendedName>
</protein>
<dbReference type="SMART" id="SM00204">
    <property type="entry name" value="TGFB"/>
    <property type="match status" value="1"/>
</dbReference>
<gene>
    <name evidence="8" type="ORF">CAPTEDRAFT_123463</name>
</gene>
<dbReference type="STRING" id="283909.R7V0X5"/>
<evidence type="ECO:0000259" key="7">
    <source>
        <dbReference type="PROSITE" id="PS51362"/>
    </source>
</evidence>
<evidence type="ECO:0000256" key="4">
    <source>
        <dbReference type="ARBA" id="ARBA00023030"/>
    </source>
</evidence>
<dbReference type="InterPro" id="IPR015615">
    <property type="entry name" value="TGF-beta-rel"/>
</dbReference>
<dbReference type="InterPro" id="IPR029034">
    <property type="entry name" value="Cystine-knot_cytokine"/>
</dbReference>
<keyword evidence="10" id="KW-1185">Reference proteome</keyword>
<reference evidence="10" key="1">
    <citation type="submission" date="2012-12" db="EMBL/GenBank/DDBJ databases">
        <authorList>
            <person name="Hellsten U."/>
            <person name="Grimwood J."/>
            <person name="Chapman J.A."/>
            <person name="Shapiro H."/>
            <person name="Aerts A."/>
            <person name="Otillar R.P."/>
            <person name="Terry A.Y."/>
            <person name="Boore J.L."/>
            <person name="Simakov O."/>
            <person name="Marletaz F."/>
            <person name="Cho S.-J."/>
            <person name="Edsinger-Gonzales E."/>
            <person name="Havlak P."/>
            <person name="Kuo D.-H."/>
            <person name="Larsson T."/>
            <person name="Lv J."/>
            <person name="Arendt D."/>
            <person name="Savage R."/>
            <person name="Osoegawa K."/>
            <person name="de Jong P."/>
            <person name="Lindberg D.R."/>
            <person name="Seaver E.C."/>
            <person name="Weisblat D.A."/>
            <person name="Putnam N.H."/>
            <person name="Grigoriev I.V."/>
            <person name="Rokhsar D.S."/>
        </authorList>
    </citation>
    <scope>NUCLEOTIDE SEQUENCE</scope>
    <source>
        <strain evidence="10">I ESC-2004</strain>
    </source>
</reference>
<dbReference type="PANTHER" id="PTHR11848:SF309">
    <property type="entry name" value="INHIBIN BETA CHAIN"/>
    <property type="match status" value="1"/>
</dbReference>
<dbReference type="AlphaFoldDB" id="R7V0X5"/>
<dbReference type="Proteomes" id="UP000014760">
    <property type="component" value="Unassembled WGS sequence"/>
</dbReference>
<dbReference type="Pfam" id="PF00019">
    <property type="entry name" value="TGF_beta"/>
    <property type="match status" value="1"/>
</dbReference>
<name>R7V0X5_CAPTE</name>
<keyword evidence="3" id="KW-0964">Secreted</keyword>
<dbReference type="GO" id="GO:0008083">
    <property type="term" value="F:growth factor activity"/>
    <property type="evidence" value="ECO:0007669"/>
    <property type="project" value="UniProtKB-KW"/>
</dbReference>
<evidence type="ECO:0000256" key="1">
    <source>
        <dbReference type="ARBA" id="ARBA00004613"/>
    </source>
</evidence>
<dbReference type="SUPFAM" id="SSF57501">
    <property type="entry name" value="Cystine-knot cytokines"/>
    <property type="match status" value="1"/>
</dbReference>
<accession>R7V0X5</accession>
<dbReference type="CDD" id="cd19377">
    <property type="entry name" value="TGF_beta_INHA_B_like"/>
    <property type="match status" value="1"/>
</dbReference>
<dbReference type="HOGENOM" id="CLU_020515_9_2_1"/>
<comment type="subcellular location">
    <subcellularLocation>
        <location evidence="1">Secreted</location>
    </subcellularLocation>
</comment>
<reference evidence="9" key="3">
    <citation type="submission" date="2015-06" db="UniProtKB">
        <authorList>
            <consortium name="EnsemblMetazoa"/>
        </authorList>
    </citation>
    <scope>IDENTIFICATION</scope>
</reference>
<evidence type="ECO:0000313" key="10">
    <source>
        <dbReference type="Proteomes" id="UP000014760"/>
    </source>
</evidence>
<comment type="similarity">
    <text evidence="2 6">Belongs to the TGF-beta family.</text>
</comment>
<dbReference type="PROSITE" id="PS51362">
    <property type="entry name" value="TGF_BETA_2"/>
    <property type="match status" value="1"/>
</dbReference>
<dbReference type="OMA" id="CAGECMM"/>
<evidence type="ECO:0000256" key="3">
    <source>
        <dbReference type="ARBA" id="ARBA00022525"/>
    </source>
</evidence>
<dbReference type="InterPro" id="IPR017948">
    <property type="entry name" value="TGFb_CS"/>
</dbReference>
<dbReference type="EMBL" id="KB296161">
    <property type="protein sequence ID" value="ELU12147.1"/>
    <property type="molecule type" value="Genomic_DNA"/>
</dbReference>
<evidence type="ECO:0000256" key="6">
    <source>
        <dbReference type="RuleBase" id="RU000354"/>
    </source>
</evidence>
<dbReference type="PANTHER" id="PTHR11848">
    <property type="entry name" value="TGF-BETA FAMILY"/>
    <property type="match status" value="1"/>
</dbReference>
<feature type="domain" description="TGF-beta family profile" evidence="7">
    <location>
        <begin position="32"/>
        <end position="136"/>
    </location>
</feature>
<evidence type="ECO:0000313" key="9">
    <source>
        <dbReference type="EnsemblMetazoa" id="CapteP123463"/>
    </source>
</evidence>
<dbReference type="GO" id="GO:0005615">
    <property type="term" value="C:extracellular space"/>
    <property type="evidence" value="ECO:0007669"/>
    <property type="project" value="TreeGrafter"/>
</dbReference>
<organism evidence="8">
    <name type="scientific">Capitella teleta</name>
    <name type="common">Polychaete worm</name>
    <dbReference type="NCBI Taxonomy" id="283909"/>
    <lineage>
        <taxon>Eukaryota</taxon>
        <taxon>Metazoa</taxon>
        <taxon>Spiralia</taxon>
        <taxon>Lophotrochozoa</taxon>
        <taxon>Annelida</taxon>
        <taxon>Polychaeta</taxon>
        <taxon>Sedentaria</taxon>
        <taxon>Scolecida</taxon>
        <taxon>Capitellidae</taxon>
        <taxon>Capitella</taxon>
    </lineage>
</organism>
<dbReference type="OrthoDB" id="5948587at2759"/>
<dbReference type="Gene3D" id="2.10.90.10">
    <property type="entry name" value="Cystine-knot cytokines"/>
    <property type="match status" value="1"/>
</dbReference>
<evidence type="ECO:0000313" key="8">
    <source>
        <dbReference type="EMBL" id="ELU12147.1"/>
    </source>
</evidence>
<evidence type="ECO:0000256" key="5">
    <source>
        <dbReference type="ARBA" id="ARBA00023157"/>
    </source>
</evidence>
<dbReference type="PROSITE" id="PS00250">
    <property type="entry name" value="TGF_BETA_1"/>
    <property type="match status" value="1"/>
</dbReference>